<evidence type="ECO:0000313" key="3">
    <source>
        <dbReference type="Proteomes" id="UP000887458"/>
    </source>
</evidence>
<protein>
    <submittedName>
        <fullName evidence="2">Uncharacterized protein</fullName>
    </submittedName>
</protein>
<reference evidence="2 3" key="2">
    <citation type="journal article" date="2022" name="Mol. Biol. Evol.">
        <title>Comparative Genomics Reveals Insights into the Divergent Evolution of Astigmatic Mites and Household Pest Adaptations.</title>
        <authorList>
            <person name="Xiong Q."/>
            <person name="Wan A.T."/>
            <person name="Liu X."/>
            <person name="Fung C.S."/>
            <person name="Xiao X."/>
            <person name="Malainual N."/>
            <person name="Hou J."/>
            <person name="Wang L."/>
            <person name="Wang M."/>
            <person name="Yang K.Y."/>
            <person name="Cui Y."/>
            <person name="Leung E.L."/>
            <person name="Nong W."/>
            <person name="Shin S.K."/>
            <person name="Au S.W."/>
            <person name="Jeong K.Y."/>
            <person name="Chew F.T."/>
            <person name="Hui J.H."/>
            <person name="Leung T.F."/>
            <person name="Tungtrongchitr A."/>
            <person name="Zhong N."/>
            <person name="Liu Z."/>
            <person name="Tsui S.K."/>
        </authorList>
    </citation>
    <scope>NUCLEOTIDE SEQUENCE [LARGE SCALE GENOMIC DNA]</scope>
    <source>
        <strain evidence="2">Derp</strain>
    </source>
</reference>
<evidence type="ECO:0000313" key="2">
    <source>
        <dbReference type="EMBL" id="KAH9421639.1"/>
    </source>
</evidence>
<organism evidence="2 3">
    <name type="scientific">Dermatophagoides pteronyssinus</name>
    <name type="common">European house dust mite</name>
    <dbReference type="NCBI Taxonomy" id="6956"/>
    <lineage>
        <taxon>Eukaryota</taxon>
        <taxon>Metazoa</taxon>
        <taxon>Ecdysozoa</taxon>
        <taxon>Arthropoda</taxon>
        <taxon>Chelicerata</taxon>
        <taxon>Arachnida</taxon>
        <taxon>Acari</taxon>
        <taxon>Acariformes</taxon>
        <taxon>Sarcoptiformes</taxon>
        <taxon>Astigmata</taxon>
        <taxon>Psoroptidia</taxon>
        <taxon>Analgoidea</taxon>
        <taxon>Pyroglyphidae</taxon>
        <taxon>Dermatophagoidinae</taxon>
        <taxon>Dermatophagoides</taxon>
    </lineage>
</organism>
<feature type="region of interest" description="Disordered" evidence="1">
    <location>
        <begin position="231"/>
        <end position="255"/>
    </location>
</feature>
<sequence>MMMMENESGIDLNEIWSFNLQQQWQQILERISDRSYNPFIPLPFQLPIGSNNPWQQQQNNIQSTATTTTNSIWSFNNQDYELFQSQENLLNDNNFEMYQNLENLYPIVTDDSIYHQHNDNIQEQYHWNPIEIEQNIFTNIYFYLNYPTIIFPVNLFEYQYFATNLYQNSMDYYFIDREFNWIEQWWNVSVYRNFFDQSVDHNDDRFMFQSATFINDNNLIQAVYYENPQQQQQQQSSIDQQQTNRYNHQQQPDDF</sequence>
<reference evidence="2 3" key="1">
    <citation type="journal article" date="2018" name="J. Allergy Clin. Immunol.">
        <title>High-quality assembly of Dermatophagoides pteronyssinus genome and transcriptome reveals a wide range of novel allergens.</title>
        <authorList>
            <person name="Liu X.Y."/>
            <person name="Yang K.Y."/>
            <person name="Wang M.Q."/>
            <person name="Kwok J.S."/>
            <person name="Zeng X."/>
            <person name="Yang Z."/>
            <person name="Xiao X.J."/>
            <person name="Lau C.P."/>
            <person name="Li Y."/>
            <person name="Huang Z.M."/>
            <person name="Ba J.G."/>
            <person name="Yim A.K."/>
            <person name="Ouyang C.Y."/>
            <person name="Ngai S.M."/>
            <person name="Chan T.F."/>
            <person name="Leung E.L."/>
            <person name="Liu L."/>
            <person name="Liu Z.G."/>
            <person name="Tsui S.K."/>
        </authorList>
    </citation>
    <scope>NUCLEOTIDE SEQUENCE [LARGE SCALE GENOMIC DNA]</scope>
    <source>
        <strain evidence="2">Derp</strain>
    </source>
</reference>
<gene>
    <name evidence="2" type="ORF">DERP_009043</name>
</gene>
<comment type="caution">
    <text evidence="2">The sequence shown here is derived from an EMBL/GenBank/DDBJ whole genome shotgun (WGS) entry which is preliminary data.</text>
</comment>
<dbReference type="Proteomes" id="UP000887458">
    <property type="component" value="Unassembled WGS sequence"/>
</dbReference>
<name>A0ABQ8JG88_DERPT</name>
<proteinExistence type="predicted"/>
<dbReference type="EMBL" id="NJHN03000039">
    <property type="protein sequence ID" value="KAH9421639.1"/>
    <property type="molecule type" value="Genomic_DNA"/>
</dbReference>
<keyword evidence="3" id="KW-1185">Reference proteome</keyword>
<accession>A0ABQ8JG88</accession>
<evidence type="ECO:0000256" key="1">
    <source>
        <dbReference type="SAM" id="MobiDB-lite"/>
    </source>
</evidence>